<protein>
    <recommendedName>
        <fullName evidence="2">Fibronectin type III domain protein</fullName>
    </recommendedName>
</protein>
<proteinExistence type="predicted"/>
<accession>A0A7V2ZKL2</accession>
<dbReference type="EMBL" id="DSUJ01000008">
    <property type="protein sequence ID" value="HFI91702.1"/>
    <property type="molecule type" value="Genomic_DNA"/>
</dbReference>
<dbReference type="Gene3D" id="2.60.40.10">
    <property type="entry name" value="Immunoglobulins"/>
    <property type="match status" value="1"/>
</dbReference>
<name>A0A7V2ZKL2_9BACT</name>
<comment type="caution">
    <text evidence="1">The sequence shown here is derived from an EMBL/GenBank/DDBJ whole genome shotgun (WGS) entry which is preliminary data.</text>
</comment>
<dbReference type="AlphaFoldDB" id="A0A7V2ZKL2"/>
<sequence>MRSFYKIFSVIQTRHALNITLIILLFSSSEITLSQTILPLVPPEWRGTIDAERQGMHDANLIRTMFYNFGMVGDYPSDPLNVDLSIFHSVEIPKGSGENYSDGTTPFVLSKVIQTNGSPAYIMLTGYRERQGTSPFTNKTMRFEPRFGYFQIDPEINKGRSPAISNDPRTWPDEWYDKLNDPDDPGWRGSWNGYFGKAPKADQESFCVYDDNYYDAWAFYPDARDNTRRGLGLRVEQRGFQWANPQAGYVIFFHYDISNESTTSYDNNVIFGLYMDSGVGGSAIGRDGIPESDDDNAFFDKEAGLNLVYTWDKNGNGYRGPTGYLGYSYLETPGNPFDAIDNDDDGIVNERRDGGPGQEIIGQQAILNYVSANYDLNKFEQLLGDITKRPAYVAGVWWTGDEDLDWIAEFHDTGADGVFGTNDTGEGDGKPTPGEPYFDKTDIDESDQIGLTGFKMNRIRAGAGNPSSEVDQIVFFDDGKQWPKRLYENIFTNPDSAFGTPVALNYNIGFLFASGPFILEAGKTERFSLAMGFGQNLRELRTTTKVVQQIYKANYLFAVPPPPPTVQAFAGDGFVTLTWDNVSERAFDPITNENDFEGYRIYRSTDPTFLDPQVIYTGTGTRPIGNGKPIAQFDLKNDIYGFSQTTVEGVAYFLGEDTGLRHSFTDTTVINGQRYFYAVCAYDRGVDSIQIYPSENAITVSQTLRGGIILPKNVVEVIPNPPVVGYQEAEIFNLVHSEGRGSGTVNLQVLNSRLVPDNHTFLIEFYGSPDSVAAQYYRMVDVTQGDTLFNMGNDFSGEGTNPSGSGILPFIKTSSTVQIDSANTGLISSNSNAPYKVRYAISYPINLKRVGFPDDIDIVFSDTFIDTSVAAVGAPSRPVKFTVIAKTLQGDQKLKFRFRSTNTTLGLPVNHQDYIEILTAPSSQPTQLRPTWRIEVDTTGLNGQPITPPTIGDVYRLRLIYPFMSDDKFTFITKGQSINPDLAKQQFSEEPYVVPNPYVAAASFEPQRFAVMGRGERKIEFRNLPANSTIRIYTLNGELVQTLKHDGNINKGFLEWNLRNSDQLEVAPGLYIYHVDGGEVGTYIGKFAIIK</sequence>
<dbReference type="Gene3D" id="2.60.40.4070">
    <property type="match status" value="1"/>
</dbReference>
<dbReference type="InterPro" id="IPR013783">
    <property type="entry name" value="Ig-like_fold"/>
</dbReference>
<gene>
    <name evidence="1" type="ORF">ENS31_09285</name>
</gene>
<evidence type="ECO:0008006" key="2">
    <source>
        <dbReference type="Google" id="ProtNLM"/>
    </source>
</evidence>
<organism evidence="1">
    <name type="scientific">Ignavibacterium album</name>
    <dbReference type="NCBI Taxonomy" id="591197"/>
    <lineage>
        <taxon>Bacteria</taxon>
        <taxon>Pseudomonadati</taxon>
        <taxon>Ignavibacteriota</taxon>
        <taxon>Ignavibacteria</taxon>
        <taxon>Ignavibacteriales</taxon>
        <taxon>Ignavibacteriaceae</taxon>
        <taxon>Ignavibacterium</taxon>
    </lineage>
</organism>
<evidence type="ECO:0000313" key="1">
    <source>
        <dbReference type="EMBL" id="HFI91702.1"/>
    </source>
</evidence>
<reference evidence="1" key="1">
    <citation type="journal article" date="2020" name="mSystems">
        <title>Genome- and Community-Level Interaction Insights into Carbon Utilization and Element Cycling Functions of Hydrothermarchaeota in Hydrothermal Sediment.</title>
        <authorList>
            <person name="Zhou Z."/>
            <person name="Liu Y."/>
            <person name="Xu W."/>
            <person name="Pan J."/>
            <person name="Luo Z.H."/>
            <person name="Li M."/>
        </authorList>
    </citation>
    <scope>NUCLEOTIDE SEQUENCE [LARGE SCALE GENOMIC DNA]</scope>
    <source>
        <strain evidence="1">SpSt-479</strain>
    </source>
</reference>